<gene>
    <name evidence="1" type="ORF">IAC76_02890</name>
</gene>
<dbReference type="SUPFAM" id="SSF46689">
    <property type="entry name" value="Homeodomain-like"/>
    <property type="match status" value="1"/>
</dbReference>
<proteinExistence type="predicted"/>
<evidence type="ECO:0000313" key="2">
    <source>
        <dbReference type="Proteomes" id="UP000823632"/>
    </source>
</evidence>
<dbReference type="AlphaFoldDB" id="A0A9D9H0C5"/>
<dbReference type="Pfam" id="PF13384">
    <property type="entry name" value="HTH_23"/>
    <property type="match status" value="1"/>
</dbReference>
<dbReference type="EMBL" id="JADIND010000064">
    <property type="protein sequence ID" value="MBO8430313.1"/>
    <property type="molecule type" value="Genomic_DNA"/>
</dbReference>
<reference evidence="1" key="1">
    <citation type="submission" date="2020-10" db="EMBL/GenBank/DDBJ databases">
        <authorList>
            <person name="Gilroy R."/>
        </authorList>
    </citation>
    <scope>NUCLEOTIDE SEQUENCE</scope>
    <source>
        <strain evidence="1">10192</strain>
    </source>
</reference>
<sequence length="204" mass="23578">MILYNSIQINTYNPNFSGNKVCINKIRQDLEAGKKISEIARTHNISERTVSYIREKFNLPNKKEIIKQKLNETLPAMVNETVSLKTLSEQTGFSIYAIKKWITEHLGSLPKIVKREKVLEALHTTKTNKEIAEELNIPLNSVKSLRYKHKEGNILRKKQECLKKILELKETGLSGRKIAKKLNIHNSTVCRLLKQYRNNELVPN</sequence>
<dbReference type="Proteomes" id="UP000823632">
    <property type="component" value="Unassembled WGS sequence"/>
</dbReference>
<accession>A0A9D9H0C5</accession>
<comment type="caution">
    <text evidence="1">The sequence shown here is derived from an EMBL/GenBank/DDBJ whole genome shotgun (WGS) entry which is preliminary data.</text>
</comment>
<protein>
    <submittedName>
        <fullName evidence="1">Helix-turn-helix domain-containing protein</fullName>
    </submittedName>
</protein>
<dbReference type="Gene3D" id="1.10.10.60">
    <property type="entry name" value="Homeodomain-like"/>
    <property type="match status" value="2"/>
</dbReference>
<reference evidence="1" key="2">
    <citation type="journal article" date="2021" name="PeerJ">
        <title>Extensive microbial diversity within the chicken gut microbiome revealed by metagenomics and culture.</title>
        <authorList>
            <person name="Gilroy R."/>
            <person name="Ravi A."/>
            <person name="Getino M."/>
            <person name="Pursley I."/>
            <person name="Horton D.L."/>
            <person name="Alikhan N.F."/>
            <person name="Baker D."/>
            <person name="Gharbi K."/>
            <person name="Hall N."/>
            <person name="Watson M."/>
            <person name="Adriaenssens E.M."/>
            <person name="Foster-Nyarko E."/>
            <person name="Jarju S."/>
            <person name="Secka A."/>
            <person name="Antonio M."/>
            <person name="Oren A."/>
            <person name="Chaudhuri R.R."/>
            <person name="La Ragione R."/>
            <person name="Hildebrand F."/>
            <person name="Pallen M.J."/>
        </authorList>
    </citation>
    <scope>NUCLEOTIDE SEQUENCE</scope>
    <source>
        <strain evidence="1">10192</strain>
    </source>
</reference>
<evidence type="ECO:0000313" key="1">
    <source>
        <dbReference type="EMBL" id="MBO8430313.1"/>
    </source>
</evidence>
<name>A0A9D9H0C5_9BACT</name>
<organism evidence="1 2">
    <name type="scientific">Candidatus Scatousia excrementipullorum</name>
    <dbReference type="NCBI Taxonomy" id="2840936"/>
    <lineage>
        <taxon>Bacteria</taxon>
        <taxon>Candidatus Scatousia</taxon>
    </lineage>
</organism>
<dbReference type="InterPro" id="IPR009057">
    <property type="entry name" value="Homeodomain-like_sf"/>
</dbReference>